<comment type="caution">
    <text evidence="1">The sequence shown here is derived from an EMBL/GenBank/DDBJ whole genome shotgun (WGS) entry which is preliminary data.</text>
</comment>
<dbReference type="AlphaFoldDB" id="A0A8K0MMN6"/>
<proteinExistence type="predicted"/>
<dbReference type="PANTHER" id="PTHR46087">
    <property type="entry name" value="PUTATIVE, EXPRESSED-RELATED"/>
    <property type="match status" value="1"/>
</dbReference>
<dbReference type="Proteomes" id="UP000796880">
    <property type="component" value="Unassembled WGS sequence"/>
</dbReference>
<sequence>MLGSKKTPLRAPIKFGDDWTTESASIHDIARHRRRLPRLNPMFVLDFQDYKSENALEELLLLKILKLRPLLVRDGLKKEIAISEGNMASLQALREEQAFEERREEKHARHNASKMVCFHGKGSGIRTKSSRGVDNSCKNPGAIDHDASVFAGILLSIIHALLDQAPQDEMRIIGCETLFDFVNNQTNSCHDVNAFESRFICLPLISWSWKAPFHPVKFQYMYCWKLRSFEDNLERRLIVIMLLYETMKPR</sequence>
<dbReference type="InterPro" id="IPR055296">
    <property type="entry name" value="SRL2-like"/>
</dbReference>
<dbReference type="OrthoDB" id="1751626at2759"/>
<gene>
    <name evidence="1" type="ORF">FNV43_RR07768</name>
</gene>
<evidence type="ECO:0000313" key="2">
    <source>
        <dbReference type="Proteomes" id="UP000796880"/>
    </source>
</evidence>
<accession>A0A8K0MMN6</accession>
<dbReference type="EMBL" id="VOIH02000003">
    <property type="protein sequence ID" value="KAF3451672.1"/>
    <property type="molecule type" value="Genomic_DNA"/>
</dbReference>
<evidence type="ECO:0000313" key="1">
    <source>
        <dbReference type="EMBL" id="KAF3451672.1"/>
    </source>
</evidence>
<keyword evidence="2" id="KW-1185">Reference proteome</keyword>
<organism evidence="1 2">
    <name type="scientific">Rhamnella rubrinervis</name>
    <dbReference type="NCBI Taxonomy" id="2594499"/>
    <lineage>
        <taxon>Eukaryota</taxon>
        <taxon>Viridiplantae</taxon>
        <taxon>Streptophyta</taxon>
        <taxon>Embryophyta</taxon>
        <taxon>Tracheophyta</taxon>
        <taxon>Spermatophyta</taxon>
        <taxon>Magnoliopsida</taxon>
        <taxon>eudicotyledons</taxon>
        <taxon>Gunneridae</taxon>
        <taxon>Pentapetalae</taxon>
        <taxon>rosids</taxon>
        <taxon>fabids</taxon>
        <taxon>Rosales</taxon>
        <taxon>Rhamnaceae</taxon>
        <taxon>rhamnoid group</taxon>
        <taxon>Rhamneae</taxon>
        <taxon>Rhamnella</taxon>
    </lineage>
</organism>
<dbReference type="PANTHER" id="PTHR46087:SF9">
    <property type="entry name" value="ARM REPEAT SUPERFAMILY PROTEIN"/>
    <property type="match status" value="1"/>
</dbReference>
<reference evidence="1" key="1">
    <citation type="submission" date="2020-03" db="EMBL/GenBank/DDBJ databases">
        <title>A high-quality chromosome-level genome assembly of a woody plant with both climbing and erect habits, Rhamnella rubrinervis.</title>
        <authorList>
            <person name="Lu Z."/>
            <person name="Yang Y."/>
            <person name="Zhu X."/>
            <person name="Sun Y."/>
        </authorList>
    </citation>
    <scope>NUCLEOTIDE SEQUENCE</scope>
    <source>
        <strain evidence="1">BYM</strain>
        <tissue evidence="1">Leaf</tissue>
    </source>
</reference>
<protein>
    <submittedName>
        <fullName evidence="1">Uncharacterized protein</fullName>
    </submittedName>
</protein>
<name>A0A8K0MMN6_9ROSA</name>